<dbReference type="Proteomes" id="UP000621500">
    <property type="component" value="Unassembled WGS sequence"/>
</dbReference>
<dbReference type="Pfam" id="PF03176">
    <property type="entry name" value="MMPL"/>
    <property type="match status" value="2"/>
</dbReference>
<dbReference type="EMBL" id="BONX01000032">
    <property type="protein sequence ID" value="GIG98117.1"/>
    <property type="molecule type" value="Genomic_DNA"/>
</dbReference>
<evidence type="ECO:0000313" key="11">
    <source>
        <dbReference type="Proteomes" id="UP000621500"/>
    </source>
</evidence>
<evidence type="ECO:0000256" key="3">
    <source>
        <dbReference type="ARBA" id="ARBA00022475"/>
    </source>
</evidence>
<dbReference type="InterPro" id="IPR004869">
    <property type="entry name" value="MMPL_dom"/>
</dbReference>
<evidence type="ECO:0000259" key="9">
    <source>
        <dbReference type="PROSITE" id="PS50156"/>
    </source>
</evidence>
<accession>A0ABQ4ETY1</accession>
<dbReference type="InterPro" id="IPR050545">
    <property type="entry name" value="Mycobact_MmpL"/>
</dbReference>
<evidence type="ECO:0000256" key="7">
    <source>
        <dbReference type="SAM" id="MobiDB-lite"/>
    </source>
</evidence>
<evidence type="ECO:0000256" key="1">
    <source>
        <dbReference type="ARBA" id="ARBA00004651"/>
    </source>
</evidence>
<evidence type="ECO:0000256" key="6">
    <source>
        <dbReference type="ARBA" id="ARBA00023136"/>
    </source>
</evidence>
<keyword evidence="11" id="KW-1185">Reference proteome</keyword>
<dbReference type="Gene3D" id="1.20.1640.10">
    <property type="entry name" value="Multidrug efflux transporter AcrB transmembrane domain"/>
    <property type="match status" value="2"/>
</dbReference>
<comment type="subcellular location">
    <subcellularLocation>
        <location evidence="1">Cell membrane</location>
        <topology evidence="1">Multi-pass membrane protein</topology>
    </subcellularLocation>
</comment>
<dbReference type="PANTHER" id="PTHR33406:SF11">
    <property type="entry name" value="MEMBRANE PROTEIN SCO6666-RELATED"/>
    <property type="match status" value="1"/>
</dbReference>
<proteinExistence type="inferred from homology"/>
<evidence type="ECO:0000313" key="10">
    <source>
        <dbReference type="EMBL" id="GIG98117.1"/>
    </source>
</evidence>
<feature type="transmembrane region" description="Helical" evidence="8">
    <location>
        <begin position="549"/>
        <end position="571"/>
    </location>
</feature>
<feature type="transmembrane region" description="Helical" evidence="8">
    <location>
        <begin position="402"/>
        <end position="424"/>
    </location>
</feature>
<gene>
    <name evidence="10" type="ORF">Pma05_46900</name>
</gene>
<name>A0ABQ4ETY1_9ACTN</name>
<dbReference type="PROSITE" id="PS50156">
    <property type="entry name" value="SSD"/>
    <property type="match status" value="1"/>
</dbReference>
<comment type="similarity">
    <text evidence="2">Belongs to the resistance-nodulation-cell division (RND) (TC 2.A.6) family. MmpL subfamily.</text>
</comment>
<dbReference type="PANTHER" id="PTHR33406">
    <property type="entry name" value="MEMBRANE PROTEIN MJ1562-RELATED"/>
    <property type="match status" value="1"/>
</dbReference>
<keyword evidence="5 8" id="KW-1133">Transmembrane helix</keyword>
<keyword evidence="6 8" id="KW-0472">Membrane</keyword>
<feature type="transmembrane region" description="Helical" evidence="8">
    <location>
        <begin position="313"/>
        <end position="340"/>
    </location>
</feature>
<evidence type="ECO:0000256" key="8">
    <source>
        <dbReference type="SAM" id="Phobius"/>
    </source>
</evidence>
<feature type="transmembrane region" description="Helical" evidence="8">
    <location>
        <begin position="672"/>
        <end position="692"/>
    </location>
</feature>
<feature type="region of interest" description="Disordered" evidence="7">
    <location>
        <begin position="745"/>
        <end position="784"/>
    </location>
</feature>
<evidence type="ECO:0000256" key="2">
    <source>
        <dbReference type="ARBA" id="ARBA00010157"/>
    </source>
</evidence>
<feature type="transmembrane region" description="Helical" evidence="8">
    <location>
        <begin position="617"/>
        <end position="636"/>
    </location>
</feature>
<organism evidence="10 11">
    <name type="scientific">Plantactinospora mayteni</name>
    <dbReference type="NCBI Taxonomy" id="566021"/>
    <lineage>
        <taxon>Bacteria</taxon>
        <taxon>Bacillati</taxon>
        <taxon>Actinomycetota</taxon>
        <taxon>Actinomycetes</taxon>
        <taxon>Micromonosporales</taxon>
        <taxon>Micromonosporaceae</taxon>
        <taxon>Plantactinospora</taxon>
    </lineage>
</organism>
<dbReference type="RefSeq" id="WP_203859585.1">
    <property type="nucleotide sequence ID" value="NZ_BAAAZQ010000010.1"/>
</dbReference>
<feature type="transmembrane region" description="Helical" evidence="8">
    <location>
        <begin position="228"/>
        <end position="250"/>
    </location>
</feature>
<reference evidence="10 11" key="1">
    <citation type="submission" date="2021-01" db="EMBL/GenBank/DDBJ databases">
        <title>Whole genome shotgun sequence of Plantactinospora mayteni NBRC 109088.</title>
        <authorList>
            <person name="Komaki H."/>
            <person name="Tamura T."/>
        </authorList>
    </citation>
    <scope>NUCLEOTIDE SEQUENCE [LARGE SCALE GENOMIC DNA]</scope>
    <source>
        <strain evidence="10 11">NBRC 109088</strain>
    </source>
</reference>
<feature type="region of interest" description="Disordered" evidence="7">
    <location>
        <begin position="365"/>
        <end position="391"/>
    </location>
</feature>
<protein>
    <submittedName>
        <fullName evidence="10">Membrane protein</fullName>
    </submittedName>
</protein>
<feature type="domain" description="SSD" evidence="9">
    <location>
        <begin position="210"/>
        <end position="339"/>
    </location>
</feature>
<dbReference type="SUPFAM" id="SSF82866">
    <property type="entry name" value="Multidrug efflux transporter AcrB transmembrane domain"/>
    <property type="match status" value="2"/>
</dbReference>
<feature type="transmembrane region" description="Helical" evidence="8">
    <location>
        <begin position="202"/>
        <end position="222"/>
    </location>
</feature>
<feature type="transmembrane region" description="Helical" evidence="8">
    <location>
        <begin position="179"/>
        <end position="197"/>
    </location>
</feature>
<sequence length="784" mass="82084">MFAAFGRSLWRWRWPVLVGWLGLVLAGATLGGQVFDRLVDTDNLRPDAESQRADRRVAELLPEGPTVVAIVRDRDPYDPALVASVNRVRTDVRAVPGVKEVEDLYNAAGGRIGADNRSTLVRVELADGLPTAEREAAEDRVAALLRGIDAPQVLVGGEELAERAFAEQAIDDAAVGESIALGVLLVALVVILGGLLVGVLPLLAALAAVAVTLLGLYGLTAVTGVGEFTVNVVTLLGIGLTVDYALLLIARFREERGDGSEPADPSDTGDPSHPVEALARTMATAGRTVLISGLAVAAAMVGLYAFAEPLLAAMALGGALAVALATLAGLTLLPALIAVAHRHVPAPGARTWVRRALATATRPLPRIVPTRPGSTTRSGTPAADPGPLGRLAGYAQRKPGPVAFGVSAALLLLALPFLAGANLANSDARALPRSMEARQVHDVLLRDFEAGRATPVTVVVEADPASAEVRDLMNQLNTLPQVIRMQPRPDVPGPAVVIDLTPRGATGGPESRDLVRAVRALDQPLPLLVGGPAAEVVDYRSSLADRLPYAALVLLLVTTGLLFVLTGSLVIPVKALVMNVLTLLATLGVLVVVFQWGVGAALLGVESWGAIDLTTPVLLFVFVFGLSMDYEVFLLARIREEWRRRSGLRTPAARTRAGQRAVLAGITRTGPVVTSAAVCITIVFLGFLLGDLTAVKEIGFGMAVAVLLDVTVVRGLLMPAVMSLLGEWNWWAPAPLRRLHQRFSGDSERPAGAPVPPAPVPASATWAGVAPTAPRPERPTSTAP</sequence>
<feature type="transmembrane region" description="Helical" evidence="8">
    <location>
        <begin position="288"/>
        <end position="307"/>
    </location>
</feature>
<keyword evidence="4 8" id="KW-0812">Transmembrane</keyword>
<evidence type="ECO:0000256" key="5">
    <source>
        <dbReference type="ARBA" id="ARBA00022989"/>
    </source>
</evidence>
<keyword evidence="3" id="KW-1003">Cell membrane</keyword>
<comment type="caution">
    <text evidence="10">The sequence shown here is derived from an EMBL/GenBank/DDBJ whole genome shotgun (WGS) entry which is preliminary data.</text>
</comment>
<evidence type="ECO:0000256" key="4">
    <source>
        <dbReference type="ARBA" id="ARBA00022692"/>
    </source>
</evidence>
<dbReference type="InterPro" id="IPR000731">
    <property type="entry name" value="SSD"/>
</dbReference>
<feature type="transmembrane region" description="Helical" evidence="8">
    <location>
        <begin position="583"/>
        <end position="605"/>
    </location>
</feature>